<proteinExistence type="predicted"/>
<dbReference type="AlphaFoldDB" id="A0A9E6R9D9"/>
<evidence type="ECO:0000313" key="1">
    <source>
        <dbReference type="EMBL" id="QZN99052.1"/>
    </source>
</evidence>
<reference evidence="1" key="1">
    <citation type="submission" date="2021-08" db="EMBL/GenBank/DDBJ databases">
        <authorList>
            <person name="Zhang H."/>
            <person name="Xu M."/>
            <person name="Yu Z."/>
            <person name="Yang L."/>
            <person name="Cai Y."/>
        </authorList>
    </citation>
    <scope>NUCLEOTIDE SEQUENCE</scope>
    <source>
        <strain evidence="1">CHL1</strain>
    </source>
</reference>
<protein>
    <submittedName>
        <fullName evidence="1">Uncharacterized protein</fullName>
    </submittedName>
</protein>
<accession>A0A9E6R9D9</accession>
<dbReference type="KEGG" id="cmet:K6K41_19625"/>
<dbReference type="EMBL" id="CP081869">
    <property type="protein sequence ID" value="QZN99052.1"/>
    <property type="molecule type" value="Genomic_DNA"/>
</dbReference>
<dbReference type="Proteomes" id="UP000825701">
    <property type="component" value="Chromosome"/>
</dbReference>
<organism evidence="1 2">
    <name type="scientific">Chenggangzhangella methanolivorans</name>
    <dbReference type="NCBI Taxonomy" id="1437009"/>
    <lineage>
        <taxon>Bacteria</taxon>
        <taxon>Pseudomonadati</taxon>
        <taxon>Pseudomonadota</taxon>
        <taxon>Alphaproteobacteria</taxon>
        <taxon>Hyphomicrobiales</taxon>
        <taxon>Methylopilaceae</taxon>
        <taxon>Chenggangzhangella</taxon>
    </lineage>
</organism>
<gene>
    <name evidence="1" type="ORF">K6K41_19625</name>
</gene>
<keyword evidence="2" id="KW-1185">Reference proteome</keyword>
<dbReference type="RefSeq" id="WP_261402079.1">
    <property type="nucleotide sequence ID" value="NZ_CP081869.1"/>
</dbReference>
<evidence type="ECO:0000313" key="2">
    <source>
        <dbReference type="Proteomes" id="UP000825701"/>
    </source>
</evidence>
<name>A0A9E6R9D9_9HYPH</name>
<sequence>MLSALLSSLLQTFVVDPATAEVEAALRRAKAPVEVIAQVETCVRNGVPALVKQVGDSPAHGFSLALDVWLERLKAEDVIVKAAPSCAPVVAAARPYLRGEEEAPASSRI</sequence>